<reference evidence="2 3" key="1">
    <citation type="submission" date="2016-10" db="EMBL/GenBank/DDBJ databases">
        <authorList>
            <person name="de Groot N.N."/>
        </authorList>
    </citation>
    <scope>NUCLEOTIDE SEQUENCE [LARGE SCALE GENOMIC DNA]</scope>
    <source>
        <strain evidence="2 3">AR40</strain>
    </source>
</reference>
<dbReference type="Proteomes" id="UP000182584">
    <property type="component" value="Unassembled WGS sequence"/>
</dbReference>
<keyword evidence="1" id="KW-1133">Transmembrane helix</keyword>
<dbReference type="RefSeq" id="WP_074757423.1">
    <property type="nucleotide sequence ID" value="NZ_FOGJ01000021.1"/>
</dbReference>
<dbReference type="eggNOG" id="ENOG50303WW">
    <property type="taxonomic scope" value="Bacteria"/>
</dbReference>
<sequence length="190" mass="21616">MDTAVYKPQNEEIQIKLRRYRDALSLSGSMVIALSVWDIIKLFIGFFLGEETIAQIIGTIMEQNGSVVIGTEYEKAVNIILWIGVLLILMMFSVVVLLYHLYIGLNAYRVGRQTIKRKKRFYLVLTFLSILFTGILIIVNILSFINAEDPSGNVDLAFFIMEITAFVNYIFILYSADKIRKLEKAGGESQ</sequence>
<evidence type="ECO:0000313" key="3">
    <source>
        <dbReference type="Proteomes" id="UP000182584"/>
    </source>
</evidence>
<evidence type="ECO:0000256" key="1">
    <source>
        <dbReference type="SAM" id="Phobius"/>
    </source>
</evidence>
<name>A0A1H9V4D9_BUTFI</name>
<feature type="transmembrane region" description="Helical" evidence="1">
    <location>
        <begin position="121"/>
        <end position="144"/>
    </location>
</feature>
<protein>
    <submittedName>
        <fullName evidence="2">Uncharacterized protein</fullName>
    </submittedName>
</protein>
<dbReference type="EMBL" id="FOGJ01000021">
    <property type="protein sequence ID" value="SES16585.1"/>
    <property type="molecule type" value="Genomic_DNA"/>
</dbReference>
<dbReference type="AlphaFoldDB" id="A0A1H9V4D9"/>
<keyword evidence="1" id="KW-0812">Transmembrane</keyword>
<feature type="transmembrane region" description="Helical" evidence="1">
    <location>
        <begin position="156"/>
        <end position="174"/>
    </location>
</feature>
<dbReference type="OrthoDB" id="2003011at2"/>
<evidence type="ECO:0000313" key="2">
    <source>
        <dbReference type="EMBL" id="SES16585.1"/>
    </source>
</evidence>
<organism evidence="2 3">
    <name type="scientific">Butyrivibrio fibrisolvens</name>
    <dbReference type="NCBI Taxonomy" id="831"/>
    <lineage>
        <taxon>Bacteria</taxon>
        <taxon>Bacillati</taxon>
        <taxon>Bacillota</taxon>
        <taxon>Clostridia</taxon>
        <taxon>Lachnospirales</taxon>
        <taxon>Lachnospiraceae</taxon>
        <taxon>Butyrivibrio</taxon>
    </lineage>
</organism>
<keyword evidence="1" id="KW-0472">Membrane</keyword>
<proteinExistence type="predicted"/>
<feature type="transmembrane region" description="Helical" evidence="1">
    <location>
        <begin position="79"/>
        <end position="101"/>
    </location>
</feature>
<accession>A0A1H9V4D9</accession>
<feature type="transmembrane region" description="Helical" evidence="1">
    <location>
        <begin position="23"/>
        <end position="48"/>
    </location>
</feature>
<gene>
    <name evidence="2" type="ORF">SAMN04487884_12132</name>
</gene>